<dbReference type="EMBL" id="JBHSMH010000101">
    <property type="protein sequence ID" value="MFC5471591.1"/>
    <property type="molecule type" value="Genomic_DNA"/>
</dbReference>
<dbReference type="InterPro" id="IPR050559">
    <property type="entry name" value="P-Pant_transferase_sf"/>
</dbReference>
<dbReference type="PANTHER" id="PTHR12215:SF10">
    <property type="entry name" value="L-AMINOADIPATE-SEMIALDEHYDE DEHYDROGENASE-PHOSPHOPANTETHEINYL TRANSFERASE"/>
    <property type="match status" value="1"/>
</dbReference>
<feature type="domain" description="4'-phosphopantetheinyl transferase" evidence="3">
    <location>
        <begin position="104"/>
        <end position="204"/>
    </location>
</feature>
<evidence type="ECO:0000259" key="4">
    <source>
        <dbReference type="Pfam" id="PF22624"/>
    </source>
</evidence>
<organism evidence="5 6">
    <name type="scientific">Cohnella suwonensis</name>
    <dbReference type="NCBI Taxonomy" id="696072"/>
    <lineage>
        <taxon>Bacteria</taxon>
        <taxon>Bacillati</taxon>
        <taxon>Bacillota</taxon>
        <taxon>Bacilli</taxon>
        <taxon>Bacillales</taxon>
        <taxon>Paenibacillaceae</taxon>
        <taxon>Cohnella</taxon>
    </lineage>
</organism>
<evidence type="ECO:0000256" key="2">
    <source>
        <dbReference type="ARBA" id="ARBA00022679"/>
    </source>
</evidence>
<dbReference type="InterPro" id="IPR055066">
    <property type="entry name" value="AASDHPPT_N"/>
</dbReference>
<evidence type="ECO:0000313" key="6">
    <source>
        <dbReference type="Proteomes" id="UP001596105"/>
    </source>
</evidence>
<dbReference type="Proteomes" id="UP001596105">
    <property type="component" value="Unassembled WGS sequence"/>
</dbReference>
<comment type="similarity">
    <text evidence="1">Belongs to the P-Pant transferase superfamily. Gsp/Sfp/HetI/AcpT family.</text>
</comment>
<dbReference type="Pfam" id="PF01648">
    <property type="entry name" value="ACPS"/>
    <property type="match status" value="1"/>
</dbReference>
<proteinExistence type="inferred from homology"/>
<dbReference type="RefSeq" id="WP_209745958.1">
    <property type="nucleotide sequence ID" value="NZ_JBHSMH010000101.1"/>
</dbReference>
<dbReference type="InterPro" id="IPR037143">
    <property type="entry name" value="4-PPantetheinyl_Trfase_dom_sf"/>
</dbReference>
<dbReference type="Pfam" id="PF22624">
    <property type="entry name" value="AASDHPPT_N"/>
    <property type="match status" value="1"/>
</dbReference>
<accession>A0ABW0M3N7</accession>
<dbReference type="InterPro" id="IPR008278">
    <property type="entry name" value="4-PPantetheinyl_Trfase_dom"/>
</dbReference>
<reference evidence="6" key="1">
    <citation type="journal article" date="2019" name="Int. J. Syst. Evol. Microbiol.">
        <title>The Global Catalogue of Microorganisms (GCM) 10K type strain sequencing project: providing services to taxonomists for standard genome sequencing and annotation.</title>
        <authorList>
            <consortium name="The Broad Institute Genomics Platform"/>
            <consortium name="The Broad Institute Genome Sequencing Center for Infectious Disease"/>
            <person name="Wu L."/>
            <person name="Ma J."/>
        </authorList>
    </citation>
    <scope>NUCLEOTIDE SEQUENCE [LARGE SCALE GENOMIC DNA]</scope>
    <source>
        <strain evidence="6">CCUG 57113</strain>
    </source>
</reference>
<protein>
    <submittedName>
        <fullName evidence="5">4'-phosphopantetheinyl transferase family protein</fullName>
    </submittedName>
</protein>
<evidence type="ECO:0000256" key="1">
    <source>
        <dbReference type="ARBA" id="ARBA00010990"/>
    </source>
</evidence>
<keyword evidence="2 5" id="KW-0808">Transferase</keyword>
<comment type="caution">
    <text evidence="5">The sequence shown here is derived from an EMBL/GenBank/DDBJ whole genome shotgun (WGS) entry which is preliminary data.</text>
</comment>
<dbReference type="Gene3D" id="3.90.470.20">
    <property type="entry name" value="4'-phosphopantetheinyl transferase domain"/>
    <property type="match status" value="2"/>
</dbReference>
<gene>
    <name evidence="5" type="ORF">ACFPPD_23225</name>
</gene>
<sequence>MVNVFAVKMTKPLSADLFMRLADDLPNDRRERLRRFRRDEDAQRTLLADILIRYLIRMRLGISMTRASFQSNEFGKPFLEGRSDFHFNLTHSGHWIAAAVHDRPVGIDVERIRAIDLSIASRYFTREECDSIFNMPETLRLERFYEIWACKESYVKAEGRGLSIPLQSFSVRFQGELPYLQTQPSSVQRALRLYAMEGHRMAVCAETDLFPQWPTEWTSEELAASYLVQ</sequence>
<dbReference type="GO" id="GO:0016740">
    <property type="term" value="F:transferase activity"/>
    <property type="evidence" value="ECO:0007669"/>
    <property type="project" value="UniProtKB-KW"/>
</dbReference>
<dbReference type="SUPFAM" id="SSF56214">
    <property type="entry name" value="4'-phosphopantetheinyl transferase"/>
    <property type="match status" value="2"/>
</dbReference>
<keyword evidence="6" id="KW-1185">Reference proteome</keyword>
<evidence type="ECO:0000259" key="3">
    <source>
        <dbReference type="Pfam" id="PF01648"/>
    </source>
</evidence>
<name>A0ABW0M3N7_9BACL</name>
<evidence type="ECO:0000313" key="5">
    <source>
        <dbReference type="EMBL" id="MFC5471591.1"/>
    </source>
</evidence>
<feature type="domain" description="4'-phosphopantetheinyl transferase N-terminal" evidence="4">
    <location>
        <begin position="18"/>
        <end position="99"/>
    </location>
</feature>
<dbReference type="PANTHER" id="PTHR12215">
    <property type="entry name" value="PHOSPHOPANTETHEINE TRANSFERASE"/>
    <property type="match status" value="1"/>
</dbReference>